<name>A0A4Y3QHV9_MICTE</name>
<comment type="caution">
    <text evidence="4">The sequence shown here is derived from an EMBL/GenBank/DDBJ whole genome shotgun (WGS) entry which is preliminary data.</text>
</comment>
<dbReference type="OrthoDB" id="3268119at2"/>
<dbReference type="GeneID" id="57143154"/>
<evidence type="ECO:0000313" key="4">
    <source>
        <dbReference type="EMBL" id="GEB44499.1"/>
    </source>
</evidence>
<dbReference type="GO" id="GO:0044780">
    <property type="term" value="P:bacterial-type flagellum assembly"/>
    <property type="evidence" value="ECO:0007669"/>
    <property type="project" value="InterPro"/>
</dbReference>
<evidence type="ECO:0000256" key="2">
    <source>
        <dbReference type="ARBA" id="ARBA00022795"/>
    </source>
</evidence>
<evidence type="ECO:0008006" key="6">
    <source>
        <dbReference type="Google" id="ProtNLM"/>
    </source>
</evidence>
<reference evidence="4 5" key="1">
    <citation type="submission" date="2019-06" db="EMBL/GenBank/DDBJ databases">
        <title>Whole genome shotgun sequence of Microbacterium testaceum NBRC 12675.</title>
        <authorList>
            <person name="Hosoyama A."/>
            <person name="Uohara A."/>
            <person name="Ohji S."/>
            <person name="Ichikawa N."/>
        </authorList>
    </citation>
    <scope>NUCLEOTIDE SEQUENCE [LARGE SCALE GENOMIC DNA]</scope>
    <source>
        <strain evidence="4 5">NBRC 12675</strain>
    </source>
</reference>
<dbReference type="Proteomes" id="UP000319525">
    <property type="component" value="Unassembled WGS sequence"/>
</dbReference>
<dbReference type="AlphaFoldDB" id="A0A4Y3QHV9"/>
<evidence type="ECO:0000313" key="5">
    <source>
        <dbReference type="Proteomes" id="UP000319525"/>
    </source>
</evidence>
<evidence type="ECO:0000256" key="1">
    <source>
        <dbReference type="ARBA" id="ARBA00022490"/>
    </source>
</evidence>
<dbReference type="RefSeq" id="WP_103210142.1">
    <property type="nucleotide sequence ID" value="NZ_BJML01000001.1"/>
</dbReference>
<organism evidence="4 5">
    <name type="scientific">Microbacterium testaceum</name>
    <name type="common">Aureobacterium testaceum</name>
    <name type="synonym">Brevibacterium testaceum</name>
    <dbReference type="NCBI Taxonomy" id="2033"/>
    <lineage>
        <taxon>Bacteria</taxon>
        <taxon>Bacillati</taxon>
        <taxon>Actinomycetota</taxon>
        <taxon>Actinomycetes</taxon>
        <taxon>Micrococcales</taxon>
        <taxon>Microbacteriaceae</taxon>
        <taxon>Microbacterium</taxon>
    </lineage>
</organism>
<dbReference type="Gene3D" id="2.30.290.10">
    <property type="entry name" value="BH3618-like"/>
    <property type="match status" value="1"/>
</dbReference>
<evidence type="ECO:0000256" key="3">
    <source>
        <dbReference type="ARBA" id="ARBA00022845"/>
    </source>
</evidence>
<dbReference type="InterPro" id="IPR024046">
    <property type="entry name" value="Flagellar_assmbl_FliW_dom_sf"/>
</dbReference>
<protein>
    <recommendedName>
        <fullName evidence="6">Flagellar assembly factor FliW</fullName>
    </recommendedName>
</protein>
<sequence>MTTAHPLVSLDVDFAASLPGLEPRTSFRLESIDAAEGLYALRSTIDDLRLFLLDPVSGGLDYRPRLPAAALADIGAAADEARMFVVANPGEDGVSVNLRAPILINARTGAAAQVIFDDTTYPIRARLAA</sequence>
<dbReference type="InterPro" id="IPR003775">
    <property type="entry name" value="Flagellar_assembly_factor_FliW"/>
</dbReference>
<dbReference type="Pfam" id="PF02623">
    <property type="entry name" value="FliW"/>
    <property type="match status" value="1"/>
</dbReference>
<dbReference type="EMBL" id="BJML01000001">
    <property type="protein sequence ID" value="GEB44499.1"/>
    <property type="molecule type" value="Genomic_DNA"/>
</dbReference>
<keyword evidence="2" id="KW-1005">Bacterial flagellum biogenesis</keyword>
<dbReference type="GO" id="GO:0006417">
    <property type="term" value="P:regulation of translation"/>
    <property type="evidence" value="ECO:0007669"/>
    <property type="project" value="UniProtKB-KW"/>
</dbReference>
<dbReference type="SUPFAM" id="SSF141457">
    <property type="entry name" value="BH3618-like"/>
    <property type="match status" value="1"/>
</dbReference>
<keyword evidence="3" id="KW-0810">Translation regulation</keyword>
<dbReference type="PANTHER" id="PTHR39190:SF1">
    <property type="entry name" value="FLAGELLAR ASSEMBLY FACTOR FLIW"/>
    <property type="match status" value="1"/>
</dbReference>
<proteinExistence type="predicted"/>
<gene>
    <name evidence="4" type="ORF">MTE01_04440</name>
</gene>
<dbReference type="PANTHER" id="PTHR39190">
    <property type="entry name" value="FLAGELLAR ASSEMBLY FACTOR FLIW"/>
    <property type="match status" value="1"/>
</dbReference>
<accession>A0A4Y3QHV9</accession>
<keyword evidence="1" id="KW-0963">Cytoplasm</keyword>